<organism evidence="2 3">
    <name type="scientific">Hymenobacter crusticola</name>
    <dbReference type="NCBI Taxonomy" id="1770526"/>
    <lineage>
        <taxon>Bacteria</taxon>
        <taxon>Pseudomonadati</taxon>
        <taxon>Bacteroidota</taxon>
        <taxon>Cytophagia</taxon>
        <taxon>Cytophagales</taxon>
        <taxon>Hymenobacteraceae</taxon>
        <taxon>Hymenobacter</taxon>
    </lineage>
</organism>
<keyword evidence="3" id="KW-1185">Reference proteome</keyword>
<sequence length="439" mass="50044">MDSSTIVEGLLYAIPALVTALLGYVIVEAVKGTVSGTEARKRQKCQRYVAIAQQAVDRAELIPFLKWQYKHQPFLERAGFTYPVAIYPAPAQQKTKLASVLTLPLNKEPLPESEFIVKNATHLDILKYLDIFTLPPTVNTDTYVMHQLRADQGELRLDGGVGKYFDTHLTSESLEWELRSKSHLLKGTTEQDFHKFFQRLPLRKTLHAKVSNPVLDGTGRSNALGISTLIAYKDKNRDAYQLLTRRRAKKGVPLRSGLLHVVPGFMFQPTTTILGIEYEYDIRYNVLREYLEELFSVEENLSNDHPDIIYSDCRLQYLLQLFEQGKAALYFTGVAVNLLNLRPEICTLLVISSPEWYEKCTHDPAHYWKFNKEFQRINDDVRPKEYIGAFSLSTDEAMIETASLYPNRTVPVGAAAFWLGVDTLRELQQKPSSTLLHQT</sequence>
<dbReference type="RefSeq" id="WP_086597188.1">
    <property type="nucleotide sequence ID" value="NZ_MTSE01000036.1"/>
</dbReference>
<evidence type="ECO:0000256" key="1">
    <source>
        <dbReference type="SAM" id="Phobius"/>
    </source>
</evidence>
<dbReference type="AlphaFoldDB" id="A0A243W600"/>
<gene>
    <name evidence="2" type="ORF">BXP70_26790</name>
</gene>
<comment type="caution">
    <text evidence="2">The sequence shown here is derived from an EMBL/GenBank/DDBJ whole genome shotgun (WGS) entry which is preliminary data.</text>
</comment>
<feature type="transmembrane region" description="Helical" evidence="1">
    <location>
        <begin position="12"/>
        <end position="34"/>
    </location>
</feature>
<evidence type="ECO:0000313" key="2">
    <source>
        <dbReference type="EMBL" id="OUJ69198.1"/>
    </source>
</evidence>
<dbReference type="EMBL" id="MTSE01000036">
    <property type="protein sequence ID" value="OUJ69198.1"/>
    <property type="molecule type" value="Genomic_DNA"/>
</dbReference>
<proteinExistence type="predicted"/>
<evidence type="ECO:0000313" key="3">
    <source>
        <dbReference type="Proteomes" id="UP000194873"/>
    </source>
</evidence>
<accession>A0A243W600</accession>
<dbReference type="OrthoDB" id="3831424at2"/>
<name>A0A243W600_9BACT</name>
<protein>
    <submittedName>
        <fullName evidence="2">Uncharacterized protein</fullName>
    </submittedName>
</protein>
<keyword evidence="1" id="KW-0812">Transmembrane</keyword>
<reference evidence="2 3" key="1">
    <citation type="submission" date="2017-01" db="EMBL/GenBank/DDBJ databases">
        <title>A new Hymenobacter.</title>
        <authorList>
            <person name="Liang Y."/>
            <person name="Feng F."/>
        </authorList>
    </citation>
    <scope>NUCLEOTIDE SEQUENCE [LARGE SCALE GENOMIC DNA]</scope>
    <source>
        <strain evidence="2">MIMBbqt21</strain>
    </source>
</reference>
<keyword evidence="1" id="KW-0472">Membrane</keyword>
<dbReference type="Proteomes" id="UP000194873">
    <property type="component" value="Unassembled WGS sequence"/>
</dbReference>
<keyword evidence="1" id="KW-1133">Transmembrane helix</keyword>